<dbReference type="AlphaFoldDB" id="A0A0J7Y8D7"/>
<protein>
    <submittedName>
        <fullName evidence="1">DNA polymerase III</fullName>
    </submittedName>
</protein>
<dbReference type="InterPro" id="IPR012337">
    <property type="entry name" value="RNaseH-like_sf"/>
</dbReference>
<proteinExistence type="predicted"/>
<dbReference type="RefSeq" id="WP_059149647.1">
    <property type="nucleotide sequence ID" value="NZ_KQ130452.1"/>
</dbReference>
<dbReference type="SUPFAM" id="SSF53098">
    <property type="entry name" value="Ribonuclease H-like"/>
    <property type="match status" value="1"/>
</dbReference>
<name>A0A0J7Y8D7_9SPHN</name>
<dbReference type="EMBL" id="JACU01000001">
    <property type="protein sequence ID" value="KMS60219.1"/>
    <property type="molecule type" value="Genomic_DNA"/>
</dbReference>
<dbReference type="PATRIC" id="fig|1114963.3.peg.116"/>
<reference evidence="1 2" key="1">
    <citation type="journal article" date="2015" name="G3 (Bethesda)">
        <title>Insights into Ongoing Evolution of the Hexachlorocyclohexane Catabolic Pathway from Comparative Genomics of Ten Sphingomonadaceae Strains.</title>
        <authorList>
            <person name="Pearce S.L."/>
            <person name="Oakeshott J.G."/>
            <person name="Pandey G."/>
        </authorList>
    </citation>
    <scope>NUCLEOTIDE SEQUENCE [LARGE SCALE GENOMIC DNA]</scope>
    <source>
        <strain evidence="1 2">LL02</strain>
    </source>
</reference>
<comment type="caution">
    <text evidence="1">The sequence shown here is derived from an EMBL/GenBank/DDBJ whole genome shotgun (WGS) entry which is preliminary data.</text>
</comment>
<dbReference type="GO" id="GO:0003676">
    <property type="term" value="F:nucleic acid binding"/>
    <property type="evidence" value="ECO:0007669"/>
    <property type="project" value="InterPro"/>
</dbReference>
<sequence>MSSPYAGRTFVFDIETNGLLEAVTRVHCAVVIDVETDEVFDFKPNEIGKFLEMYTTPGIIWVGHNIIGYDYQVIEKIYGLKPPPAHFTLDTLNLARLVFSDQKNTDVKVAAKWKKYLAAKAKWDTNERYRIEREEADGIVGPPSAPFPSKAPKEFPGWMCGLHTLESWGWGLAAGAGKGDGLDIGTRTQNGLVDGAMGAVAGAALPVAFDRAGAAVRIVTLQVNSDGSVLGLKPSTGTSHSAVVGEIPASASNYLSGSVIGDRDILGLADLDTIPASIEEVSVVGYMSKTDAPARAMYLGVVSGGTTSDGEPQNLNASGFRHERGMNVDPNTGAPWTVSAVNALQLQPKVAS</sequence>
<evidence type="ECO:0000313" key="1">
    <source>
        <dbReference type="EMBL" id="KMS60219.1"/>
    </source>
</evidence>
<dbReference type="InterPro" id="IPR036397">
    <property type="entry name" value="RNaseH_sf"/>
</dbReference>
<gene>
    <name evidence="1" type="ORF">V474_00585</name>
</gene>
<evidence type="ECO:0000313" key="2">
    <source>
        <dbReference type="Proteomes" id="UP000052268"/>
    </source>
</evidence>
<dbReference type="Gene3D" id="3.30.420.10">
    <property type="entry name" value="Ribonuclease H-like superfamily/Ribonuclease H"/>
    <property type="match status" value="1"/>
</dbReference>
<organism evidence="1 2">
    <name type="scientific">Novosphingobium barchaimii LL02</name>
    <dbReference type="NCBI Taxonomy" id="1114963"/>
    <lineage>
        <taxon>Bacteria</taxon>
        <taxon>Pseudomonadati</taxon>
        <taxon>Pseudomonadota</taxon>
        <taxon>Alphaproteobacteria</taxon>
        <taxon>Sphingomonadales</taxon>
        <taxon>Sphingomonadaceae</taxon>
        <taxon>Novosphingobium</taxon>
    </lineage>
</organism>
<dbReference type="Proteomes" id="UP000052268">
    <property type="component" value="Unassembled WGS sequence"/>
</dbReference>
<dbReference type="OrthoDB" id="5465413at2"/>
<accession>A0A0J7Y8D7</accession>
<keyword evidence="2" id="KW-1185">Reference proteome</keyword>